<dbReference type="Gene3D" id="3.30.1330.40">
    <property type="entry name" value="RutC-like"/>
    <property type="match status" value="1"/>
</dbReference>
<dbReference type="PANTHER" id="PTHR11803">
    <property type="entry name" value="2-IMINOBUTANOATE/2-IMINOPROPANOATE DEAMINASE RIDA"/>
    <property type="match status" value="1"/>
</dbReference>
<dbReference type="SUPFAM" id="SSF55298">
    <property type="entry name" value="YjgF-like"/>
    <property type="match status" value="1"/>
</dbReference>
<dbReference type="STRING" id="1577474.GA0111570_10783"/>
<sequence length="137" mass="14008">MTGTESRREAIMPAELPAAPAVNNTYSYGVRAGDTLHIAGMVAFGSDGTIVGEGDIAAQVDQALRNMEAVVVAAGGSMADVVATTTYLVDVADAPVVSAARARWFTGDVKPTHTVVGAAALGRPQFLVEIEGTAYLG</sequence>
<proteinExistence type="inferred from homology"/>
<dbReference type="InterPro" id="IPR006175">
    <property type="entry name" value="YjgF/YER057c/UK114"/>
</dbReference>
<evidence type="ECO:0000313" key="3">
    <source>
        <dbReference type="Proteomes" id="UP000199086"/>
    </source>
</evidence>
<dbReference type="AlphaFoldDB" id="A0A1G6H7I6"/>
<organism evidence="2 3">
    <name type="scientific">Raineyella antarctica</name>
    <dbReference type="NCBI Taxonomy" id="1577474"/>
    <lineage>
        <taxon>Bacteria</taxon>
        <taxon>Bacillati</taxon>
        <taxon>Actinomycetota</taxon>
        <taxon>Actinomycetes</taxon>
        <taxon>Propionibacteriales</taxon>
        <taxon>Propionibacteriaceae</taxon>
        <taxon>Raineyella</taxon>
    </lineage>
</organism>
<dbReference type="GO" id="GO:0019239">
    <property type="term" value="F:deaminase activity"/>
    <property type="evidence" value="ECO:0007669"/>
    <property type="project" value="TreeGrafter"/>
</dbReference>
<protein>
    <submittedName>
        <fullName evidence="2">Enamine deaminase RidA, house cleaning of reactive enamine intermediates, YjgF/YER057c/UK114 family</fullName>
    </submittedName>
</protein>
<keyword evidence="3" id="KW-1185">Reference proteome</keyword>
<dbReference type="InterPro" id="IPR035959">
    <property type="entry name" value="RutC-like_sf"/>
</dbReference>
<evidence type="ECO:0000313" key="2">
    <source>
        <dbReference type="EMBL" id="SDB90181.1"/>
    </source>
</evidence>
<dbReference type="GO" id="GO:0005829">
    <property type="term" value="C:cytosol"/>
    <property type="evidence" value="ECO:0007669"/>
    <property type="project" value="TreeGrafter"/>
</dbReference>
<name>A0A1G6H7I6_9ACTN</name>
<dbReference type="RefSeq" id="WP_217634137.1">
    <property type="nucleotide sequence ID" value="NZ_FMYF01000007.1"/>
</dbReference>
<dbReference type="CDD" id="cd00448">
    <property type="entry name" value="YjgF_YER057c_UK114_family"/>
    <property type="match status" value="1"/>
</dbReference>
<dbReference type="Pfam" id="PF01042">
    <property type="entry name" value="Ribonuc_L-PSP"/>
    <property type="match status" value="1"/>
</dbReference>
<dbReference type="EMBL" id="FMYF01000007">
    <property type="protein sequence ID" value="SDB90181.1"/>
    <property type="molecule type" value="Genomic_DNA"/>
</dbReference>
<gene>
    <name evidence="2" type="ORF">GA0111570_10783</name>
</gene>
<dbReference type="Proteomes" id="UP000199086">
    <property type="component" value="Unassembled WGS sequence"/>
</dbReference>
<accession>A0A1G6H7I6</accession>
<comment type="similarity">
    <text evidence="1">Belongs to the RutC family.</text>
</comment>
<dbReference type="PANTHER" id="PTHR11803:SF58">
    <property type="entry name" value="PROTEIN HMF1-RELATED"/>
    <property type="match status" value="1"/>
</dbReference>
<evidence type="ECO:0000256" key="1">
    <source>
        <dbReference type="ARBA" id="ARBA00010552"/>
    </source>
</evidence>
<reference evidence="2 3" key="1">
    <citation type="submission" date="2016-06" db="EMBL/GenBank/DDBJ databases">
        <authorList>
            <person name="Olsen C.W."/>
            <person name="Carey S."/>
            <person name="Hinshaw L."/>
            <person name="Karasin A.I."/>
        </authorList>
    </citation>
    <scope>NUCLEOTIDE SEQUENCE [LARGE SCALE GENOMIC DNA]</scope>
    <source>
        <strain evidence="2 3">LZ-22</strain>
    </source>
</reference>